<evidence type="ECO:0000256" key="7">
    <source>
        <dbReference type="SAM" id="MobiDB-lite"/>
    </source>
</evidence>
<feature type="transmembrane region" description="Helical" evidence="8">
    <location>
        <begin position="59"/>
        <end position="85"/>
    </location>
</feature>
<evidence type="ECO:0000256" key="8">
    <source>
        <dbReference type="SAM" id="Phobius"/>
    </source>
</evidence>
<dbReference type="AlphaFoldDB" id="A0A835BZW4"/>
<feature type="compositionally biased region" description="Polar residues" evidence="7">
    <location>
        <begin position="203"/>
        <end position="214"/>
    </location>
</feature>
<keyword evidence="3" id="KW-0732">Signal</keyword>
<name>A0A835BZW4_9POAL</name>
<keyword evidence="4 8" id="KW-1133">Transmembrane helix</keyword>
<dbReference type="InterPro" id="IPR009606">
    <property type="entry name" value="DEAL/Modifying_wall_lignin1/2"/>
</dbReference>
<evidence type="ECO:0000256" key="6">
    <source>
        <dbReference type="ARBA" id="ARBA00029467"/>
    </source>
</evidence>
<feature type="transmembrane region" description="Helical" evidence="8">
    <location>
        <begin position="142"/>
        <end position="165"/>
    </location>
</feature>
<comment type="similarity">
    <text evidence="6">Belongs to the DESIGUAL family.</text>
</comment>
<comment type="subcellular location">
    <subcellularLocation>
        <location evidence="1">Endomembrane system</location>
        <topology evidence="1">Multi-pass membrane protein</topology>
    </subcellularLocation>
</comment>
<dbReference type="EMBL" id="JACEFO010001700">
    <property type="protein sequence ID" value="KAF8719662.1"/>
    <property type="molecule type" value="Genomic_DNA"/>
</dbReference>
<keyword evidence="2 8" id="KW-0812">Transmembrane</keyword>
<dbReference type="OrthoDB" id="690755at2759"/>
<dbReference type="GO" id="GO:0012505">
    <property type="term" value="C:endomembrane system"/>
    <property type="evidence" value="ECO:0007669"/>
    <property type="project" value="UniProtKB-SubCell"/>
</dbReference>
<dbReference type="InterPro" id="IPR052222">
    <property type="entry name" value="DESIGUAL"/>
</dbReference>
<evidence type="ECO:0000256" key="2">
    <source>
        <dbReference type="ARBA" id="ARBA00022692"/>
    </source>
</evidence>
<organism evidence="9 10">
    <name type="scientific">Digitaria exilis</name>
    <dbReference type="NCBI Taxonomy" id="1010633"/>
    <lineage>
        <taxon>Eukaryota</taxon>
        <taxon>Viridiplantae</taxon>
        <taxon>Streptophyta</taxon>
        <taxon>Embryophyta</taxon>
        <taxon>Tracheophyta</taxon>
        <taxon>Spermatophyta</taxon>
        <taxon>Magnoliopsida</taxon>
        <taxon>Liliopsida</taxon>
        <taxon>Poales</taxon>
        <taxon>Poaceae</taxon>
        <taxon>PACMAD clade</taxon>
        <taxon>Panicoideae</taxon>
        <taxon>Panicodae</taxon>
        <taxon>Paniceae</taxon>
        <taxon>Anthephorinae</taxon>
        <taxon>Digitaria</taxon>
    </lineage>
</organism>
<comment type="caution">
    <text evidence="9">The sequence shown here is derived from an EMBL/GenBank/DDBJ whole genome shotgun (WGS) entry which is preliminary data.</text>
</comment>
<proteinExistence type="inferred from homology"/>
<feature type="transmembrane region" description="Helical" evidence="8">
    <location>
        <begin position="12"/>
        <end position="33"/>
    </location>
</feature>
<evidence type="ECO:0000256" key="5">
    <source>
        <dbReference type="ARBA" id="ARBA00023136"/>
    </source>
</evidence>
<evidence type="ECO:0000256" key="1">
    <source>
        <dbReference type="ARBA" id="ARBA00004127"/>
    </source>
</evidence>
<gene>
    <name evidence="9" type="ORF">HU200_024405</name>
</gene>
<dbReference type="Pfam" id="PF06749">
    <property type="entry name" value="DUF1218"/>
    <property type="match status" value="1"/>
</dbReference>
<evidence type="ECO:0000313" key="10">
    <source>
        <dbReference type="Proteomes" id="UP000636709"/>
    </source>
</evidence>
<feature type="transmembrane region" description="Helical" evidence="8">
    <location>
        <begin position="97"/>
        <end position="122"/>
    </location>
</feature>
<protein>
    <submittedName>
        <fullName evidence="9">Uncharacterized protein</fullName>
    </submittedName>
</protein>
<evidence type="ECO:0000256" key="4">
    <source>
        <dbReference type="ARBA" id="ARBA00022989"/>
    </source>
</evidence>
<evidence type="ECO:0000313" key="9">
    <source>
        <dbReference type="EMBL" id="KAF8719662.1"/>
    </source>
</evidence>
<sequence>MAEIKIKMDKTSIILSAIVGVLGVLSAIFGFAAEGSNSTHDLLSALAYKCINLQNPMPGLAICALVFLLMAQITVSAVSGCCGCCKSRAIPSETKRVIGIICAVGSWHACIYGVACRIAAVAGCVMFEENAALNFRGYYIPGLYAGAGVLALAATALSIASYMLLRGQPEAAAKMAAGEQPAPSGIAMGQPQFPPAAAPGAPNMQSPPQGQGQV</sequence>
<evidence type="ECO:0000256" key="3">
    <source>
        <dbReference type="ARBA" id="ARBA00022729"/>
    </source>
</evidence>
<keyword evidence="5 8" id="KW-0472">Membrane</keyword>
<keyword evidence="10" id="KW-1185">Reference proteome</keyword>
<accession>A0A835BZW4</accession>
<dbReference type="PANTHER" id="PTHR31769">
    <property type="entry name" value="OS07G0462200 PROTEIN-RELATED"/>
    <property type="match status" value="1"/>
</dbReference>
<reference evidence="9" key="1">
    <citation type="submission" date="2020-07" db="EMBL/GenBank/DDBJ databases">
        <title>Genome sequence and genetic diversity analysis of an under-domesticated orphan crop, white fonio (Digitaria exilis).</title>
        <authorList>
            <person name="Bennetzen J.L."/>
            <person name="Chen S."/>
            <person name="Ma X."/>
            <person name="Wang X."/>
            <person name="Yssel A.E.J."/>
            <person name="Chaluvadi S.R."/>
            <person name="Johnson M."/>
            <person name="Gangashetty P."/>
            <person name="Hamidou F."/>
            <person name="Sanogo M.D."/>
            <person name="Zwaenepoel A."/>
            <person name="Wallace J."/>
            <person name="Van De Peer Y."/>
            <person name="Van Deynze A."/>
        </authorList>
    </citation>
    <scope>NUCLEOTIDE SEQUENCE</scope>
    <source>
        <tissue evidence="9">Leaves</tissue>
    </source>
</reference>
<feature type="region of interest" description="Disordered" evidence="7">
    <location>
        <begin position="176"/>
        <end position="214"/>
    </location>
</feature>
<dbReference type="Proteomes" id="UP000636709">
    <property type="component" value="Unassembled WGS sequence"/>
</dbReference>